<dbReference type="OrthoDB" id="2087278at2"/>
<dbReference type="GO" id="GO:0005886">
    <property type="term" value="C:plasma membrane"/>
    <property type="evidence" value="ECO:0007669"/>
    <property type="project" value="UniProtKB-SubCell"/>
</dbReference>
<comment type="similarity">
    <text evidence="3 10">Belongs to the FliL family.</text>
</comment>
<accession>A0A4R6I630</accession>
<organism evidence="11 12">
    <name type="scientific">Halomonas ventosae</name>
    <dbReference type="NCBI Taxonomy" id="229007"/>
    <lineage>
        <taxon>Bacteria</taxon>
        <taxon>Pseudomonadati</taxon>
        <taxon>Pseudomonadota</taxon>
        <taxon>Gammaproteobacteria</taxon>
        <taxon>Oceanospirillales</taxon>
        <taxon>Halomonadaceae</taxon>
        <taxon>Halomonas</taxon>
    </lineage>
</organism>
<dbReference type="EMBL" id="SNWH01000001">
    <property type="protein sequence ID" value="TDO16787.1"/>
    <property type="molecule type" value="Genomic_DNA"/>
</dbReference>
<evidence type="ECO:0000313" key="11">
    <source>
        <dbReference type="EMBL" id="TDO16787.1"/>
    </source>
</evidence>
<evidence type="ECO:0000256" key="9">
    <source>
        <dbReference type="ARBA" id="ARBA00023136"/>
    </source>
</evidence>
<keyword evidence="11" id="KW-0282">Flagellum</keyword>
<keyword evidence="9 10" id="KW-0472">Membrane</keyword>
<evidence type="ECO:0000313" key="12">
    <source>
        <dbReference type="Proteomes" id="UP000295150"/>
    </source>
</evidence>
<dbReference type="NCBIfam" id="NF005435">
    <property type="entry name" value="PRK07021.1"/>
    <property type="match status" value="1"/>
</dbReference>
<keyword evidence="8" id="KW-1133">Transmembrane helix</keyword>
<reference evidence="11 12" key="1">
    <citation type="submission" date="2019-03" db="EMBL/GenBank/DDBJ databases">
        <title>Freshwater and sediment microbial communities from various areas in North America, analyzing microbe dynamics in response to fracking.</title>
        <authorList>
            <person name="Lamendella R."/>
        </authorList>
    </citation>
    <scope>NUCLEOTIDE SEQUENCE [LARGE SCALE GENOMIC DNA]</scope>
    <source>
        <strain evidence="11 12">1_TX</strain>
    </source>
</reference>
<dbReference type="PANTHER" id="PTHR35091:SF2">
    <property type="entry name" value="FLAGELLAR PROTEIN FLIL"/>
    <property type="match status" value="1"/>
</dbReference>
<evidence type="ECO:0000256" key="10">
    <source>
        <dbReference type="RuleBase" id="RU364125"/>
    </source>
</evidence>
<dbReference type="GO" id="GO:0071978">
    <property type="term" value="P:bacterial-type flagellum-dependent swarming motility"/>
    <property type="evidence" value="ECO:0007669"/>
    <property type="project" value="TreeGrafter"/>
</dbReference>
<comment type="subcellular location">
    <subcellularLocation>
        <location evidence="10">Cell inner membrane</location>
    </subcellularLocation>
    <subcellularLocation>
        <location evidence="2">Cell membrane</location>
        <topology evidence="2">Single-pass membrane protein</topology>
    </subcellularLocation>
</comment>
<keyword evidence="11" id="KW-0969">Cilium</keyword>
<comment type="function">
    <text evidence="1 10">Controls the rotational direction of flagella during chemotaxis.</text>
</comment>
<keyword evidence="6" id="KW-0812">Transmembrane</keyword>
<keyword evidence="11" id="KW-0966">Cell projection</keyword>
<gene>
    <name evidence="11" type="ORF">DFO68_101318</name>
</gene>
<dbReference type="InterPro" id="IPR005503">
    <property type="entry name" value="FliL"/>
</dbReference>
<sequence>MAKSSGGSRKLLWLMIGLLILSSSAAAVGFYMVFTQPDGENESASASTSSPQATAEPQAPIFMPIKPFTVNLADDKYGPRLLYTGLSLKLGDEKSQVILEQHMPEVRSRLLMLFSGKQASELTSPGGKRRLADQVIAALEAPMSEDQPEVTINDVLFTEFIVQ</sequence>
<evidence type="ECO:0000256" key="1">
    <source>
        <dbReference type="ARBA" id="ARBA00002254"/>
    </source>
</evidence>
<protein>
    <recommendedName>
        <fullName evidence="10">Flagellar protein FliL</fullName>
    </recommendedName>
</protein>
<evidence type="ECO:0000256" key="7">
    <source>
        <dbReference type="ARBA" id="ARBA00022779"/>
    </source>
</evidence>
<keyword evidence="7 10" id="KW-0283">Flagellar rotation</keyword>
<keyword evidence="12" id="KW-1185">Reference proteome</keyword>
<dbReference type="GO" id="GO:0006935">
    <property type="term" value="P:chemotaxis"/>
    <property type="evidence" value="ECO:0007669"/>
    <property type="project" value="UniProtKB-KW"/>
</dbReference>
<proteinExistence type="inferred from homology"/>
<evidence type="ECO:0000256" key="8">
    <source>
        <dbReference type="ARBA" id="ARBA00022989"/>
    </source>
</evidence>
<dbReference type="PANTHER" id="PTHR35091">
    <property type="entry name" value="FLAGELLAR PROTEIN FLIL"/>
    <property type="match status" value="1"/>
</dbReference>
<evidence type="ECO:0000256" key="3">
    <source>
        <dbReference type="ARBA" id="ARBA00008281"/>
    </source>
</evidence>
<evidence type="ECO:0000256" key="5">
    <source>
        <dbReference type="ARBA" id="ARBA00022500"/>
    </source>
</evidence>
<keyword evidence="4" id="KW-1003">Cell membrane</keyword>
<dbReference type="AlphaFoldDB" id="A0A4R6I630"/>
<evidence type="ECO:0000256" key="6">
    <source>
        <dbReference type="ARBA" id="ARBA00022692"/>
    </source>
</evidence>
<keyword evidence="5 10" id="KW-0145">Chemotaxis</keyword>
<dbReference type="Proteomes" id="UP000295150">
    <property type="component" value="Unassembled WGS sequence"/>
</dbReference>
<dbReference type="GO" id="GO:0009425">
    <property type="term" value="C:bacterial-type flagellum basal body"/>
    <property type="evidence" value="ECO:0007669"/>
    <property type="project" value="InterPro"/>
</dbReference>
<keyword evidence="10" id="KW-0997">Cell inner membrane</keyword>
<dbReference type="RefSeq" id="WP_133481379.1">
    <property type="nucleotide sequence ID" value="NZ_SNWH01000001.1"/>
</dbReference>
<evidence type="ECO:0000256" key="4">
    <source>
        <dbReference type="ARBA" id="ARBA00022475"/>
    </source>
</evidence>
<evidence type="ECO:0000256" key="2">
    <source>
        <dbReference type="ARBA" id="ARBA00004162"/>
    </source>
</evidence>
<dbReference type="Pfam" id="PF03748">
    <property type="entry name" value="FliL"/>
    <property type="match status" value="1"/>
</dbReference>
<name>A0A4R6I630_9GAMM</name>
<comment type="caution">
    <text evidence="11">The sequence shown here is derived from an EMBL/GenBank/DDBJ whole genome shotgun (WGS) entry which is preliminary data.</text>
</comment>